<dbReference type="InterPro" id="IPR052898">
    <property type="entry name" value="ACAD10-like"/>
</dbReference>
<comment type="caution">
    <text evidence="2">The sequence shown here is derived from an EMBL/GenBank/DDBJ whole genome shotgun (WGS) entry which is preliminary data.</text>
</comment>
<feature type="domain" description="Aminoglycoside phosphotransferase" evidence="1">
    <location>
        <begin position="33"/>
        <end position="251"/>
    </location>
</feature>
<dbReference type="PANTHER" id="PTHR47829">
    <property type="entry name" value="HYDROLASE, PUTATIVE (AFU_ORTHOLOGUE AFUA_1G12880)-RELATED"/>
    <property type="match status" value="1"/>
</dbReference>
<dbReference type="InterPro" id="IPR011009">
    <property type="entry name" value="Kinase-like_dom_sf"/>
</dbReference>
<keyword evidence="2" id="KW-0808">Transferase</keyword>
<dbReference type="InterPro" id="IPR002575">
    <property type="entry name" value="Aminoglycoside_PTrfase"/>
</dbReference>
<proteinExistence type="predicted"/>
<dbReference type="SUPFAM" id="SSF56112">
    <property type="entry name" value="Protein kinase-like (PK-like)"/>
    <property type="match status" value="1"/>
</dbReference>
<dbReference type="Gene3D" id="3.30.200.20">
    <property type="entry name" value="Phosphorylase Kinase, domain 1"/>
    <property type="match status" value="1"/>
</dbReference>
<evidence type="ECO:0000313" key="3">
    <source>
        <dbReference type="Proteomes" id="UP000285324"/>
    </source>
</evidence>
<evidence type="ECO:0000259" key="1">
    <source>
        <dbReference type="Pfam" id="PF01636"/>
    </source>
</evidence>
<dbReference type="InterPro" id="IPR041726">
    <property type="entry name" value="ACAD10_11_N"/>
</dbReference>
<dbReference type="RefSeq" id="WP_118933791.1">
    <property type="nucleotide sequence ID" value="NZ_CP061008.1"/>
</dbReference>
<dbReference type="Proteomes" id="UP000285324">
    <property type="component" value="Unassembled WGS sequence"/>
</dbReference>
<dbReference type="Gene3D" id="3.90.1200.10">
    <property type="match status" value="1"/>
</dbReference>
<sequence>MTDAAADVLDGQDALAAYLVRAGYAGRAEEVALRRLAGGQSNPTYVVTTGGGQYVLRKQPAGKLLPSAHAIDREFQVMRALARSEVPVPRMLDYCADGSLLGTPFYLMDYVQGRSFVDPSLPGLDRAERGAIYAETSRVLAALHELDYAALGLENYGRPGNYYARQISRWTRQYRESRPAADLPAMESLIDWLPRNIPASDETRLVHGDFRLDNLIFHPTEPRALALLDWELSTLGHPLADLAYYCMCWRVSPQLWRGVAGSDLGALGIPTESEAVAAYCQARGLAGVSDWGFYLGYSFFRMAAILQGVAARASGGNAAADDAQSMGAKVEPLAELGWECARNGGAA</sequence>
<accession>A0A424W7H6</accession>
<organism evidence="2 3">
    <name type="scientific">Alcaligenes xylosoxydans xylosoxydans</name>
    <name type="common">Achromobacter xylosoxidans</name>
    <dbReference type="NCBI Taxonomy" id="85698"/>
    <lineage>
        <taxon>Bacteria</taxon>
        <taxon>Pseudomonadati</taxon>
        <taxon>Pseudomonadota</taxon>
        <taxon>Betaproteobacteria</taxon>
        <taxon>Burkholderiales</taxon>
        <taxon>Alcaligenaceae</taxon>
        <taxon>Achromobacter</taxon>
    </lineage>
</organism>
<evidence type="ECO:0000313" key="2">
    <source>
        <dbReference type="EMBL" id="RPJ89256.1"/>
    </source>
</evidence>
<dbReference type="AlphaFoldDB" id="A0A424W7H6"/>
<dbReference type="EMBL" id="QVXO01000045">
    <property type="protein sequence ID" value="RPJ89256.1"/>
    <property type="molecule type" value="Genomic_DNA"/>
</dbReference>
<gene>
    <name evidence="2" type="ORF">DY367_23840</name>
</gene>
<dbReference type="GO" id="GO:0016740">
    <property type="term" value="F:transferase activity"/>
    <property type="evidence" value="ECO:0007669"/>
    <property type="project" value="UniProtKB-KW"/>
</dbReference>
<dbReference type="Pfam" id="PF01636">
    <property type="entry name" value="APH"/>
    <property type="match status" value="1"/>
</dbReference>
<dbReference type="PANTHER" id="PTHR47829:SF3">
    <property type="entry name" value="AMINOGLYCOSIDE PHOSPHOTRANSFERASE DOMAIN-CONTAINING PROTEIN"/>
    <property type="match status" value="1"/>
</dbReference>
<reference evidence="2 3" key="1">
    <citation type="submission" date="2018-08" db="EMBL/GenBank/DDBJ databases">
        <title>Achromobacter xylosoxidans Genome sequencing and assembly.</title>
        <authorList>
            <person name="Wang R."/>
            <person name="Rensing C."/>
            <person name="Li Y."/>
        </authorList>
    </citation>
    <scope>NUCLEOTIDE SEQUENCE [LARGE SCALE GENOMIC DNA]</scope>
    <source>
        <strain evidence="2 3">GD003A</strain>
    </source>
</reference>
<name>A0A424W7H6_ALCXX</name>
<dbReference type="OrthoDB" id="3806873at2"/>
<protein>
    <submittedName>
        <fullName evidence="2">Phosphotransferase family protein</fullName>
    </submittedName>
</protein>
<dbReference type="CDD" id="cd05154">
    <property type="entry name" value="ACAD10_11_N-like"/>
    <property type="match status" value="1"/>
</dbReference>